<organism evidence="6 7">
    <name type="scientific">Triplophysa rosa</name>
    <name type="common">Cave loach</name>
    <dbReference type="NCBI Taxonomy" id="992332"/>
    <lineage>
        <taxon>Eukaryota</taxon>
        <taxon>Metazoa</taxon>
        <taxon>Chordata</taxon>
        <taxon>Craniata</taxon>
        <taxon>Vertebrata</taxon>
        <taxon>Euteleostomi</taxon>
        <taxon>Actinopterygii</taxon>
        <taxon>Neopterygii</taxon>
        <taxon>Teleostei</taxon>
        <taxon>Ostariophysi</taxon>
        <taxon>Cypriniformes</taxon>
        <taxon>Nemacheilidae</taxon>
        <taxon>Triplophysa</taxon>
    </lineage>
</organism>
<reference evidence="6" key="1">
    <citation type="submission" date="2021-02" db="EMBL/GenBank/DDBJ databases">
        <title>Comparative genomics reveals that relaxation of natural selection precedes convergent phenotypic evolution of cavefish.</title>
        <authorList>
            <person name="Peng Z."/>
        </authorList>
    </citation>
    <scope>NUCLEOTIDE SEQUENCE</scope>
    <source>
        <tissue evidence="6">Muscle</tissue>
    </source>
</reference>
<dbReference type="Pfam" id="PF00957">
    <property type="entry name" value="Synaptobrevin"/>
    <property type="match status" value="1"/>
</dbReference>
<keyword evidence="4" id="KW-0812">Transmembrane</keyword>
<keyword evidence="7" id="KW-1185">Reference proteome</keyword>
<dbReference type="InterPro" id="IPR042166">
    <property type="entry name" value="Vamp5"/>
</dbReference>
<evidence type="ECO:0000313" key="7">
    <source>
        <dbReference type="Proteomes" id="UP001059041"/>
    </source>
</evidence>
<dbReference type="Gene3D" id="1.20.5.110">
    <property type="match status" value="1"/>
</dbReference>
<dbReference type="PANTHER" id="PTHR47462">
    <property type="entry name" value="VESICLE-ASSOCIATED MEMBRANE PROTEIN 5"/>
    <property type="match status" value="1"/>
</dbReference>
<evidence type="ECO:0000256" key="4">
    <source>
        <dbReference type="SAM" id="Phobius"/>
    </source>
</evidence>
<dbReference type="PROSITE" id="PS50892">
    <property type="entry name" value="V_SNARE"/>
    <property type="match status" value="1"/>
</dbReference>
<dbReference type="PRINTS" id="PR00219">
    <property type="entry name" value="SYNAPTOBREVN"/>
</dbReference>
<accession>A0A9W7X382</accession>
<dbReference type="SUPFAM" id="SSF58038">
    <property type="entry name" value="SNARE fusion complex"/>
    <property type="match status" value="1"/>
</dbReference>
<gene>
    <name evidence="6" type="ORF">IRJ41_011455</name>
</gene>
<dbReference type="AlphaFoldDB" id="A0A9W7X382"/>
<evidence type="ECO:0000259" key="5">
    <source>
        <dbReference type="PROSITE" id="PS50892"/>
    </source>
</evidence>
<comment type="caution">
    <text evidence="6">The sequence shown here is derived from an EMBL/GenBank/DDBJ whole genome shotgun (WGS) entry which is preliminary data.</text>
</comment>
<keyword evidence="4" id="KW-0472">Membrane</keyword>
<evidence type="ECO:0000256" key="1">
    <source>
        <dbReference type="ARBA" id="ARBA00008025"/>
    </source>
</evidence>
<dbReference type="Proteomes" id="UP001059041">
    <property type="component" value="Linkage Group LG2"/>
</dbReference>
<dbReference type="PANTHER" id="PTHR47462:SF1">
    <property type="entry name" value="VESICLE-ASSOCIATED MEMBRANE PROTEIN 5"/>
    <property type="match status" value="1"/>
</dbReference>
<dbReference type="GO" id="GO:0012505">
    <property type="term" value="C:endomembrane system"/>
    <property type="evidence" value="ECO:0007669"/>
    <property type="project" value="UniProtKB-SubCell"/>
</dbReference>
<comment type="subcellular location">
    <subcellularLocation>
        <location evidence="2">Endomembrane system</location>
        <topology evidence="2">Single-pass type IV membrane protein</topology>
    </subcellularLocation>
</comment>
<dbReference type="GO" id="GO:0016020">
    <property type="term" value="C:membrane"/>
    <property type="evidence" value="ECO:0007669"/>
    <property type="project" value="InterPro"/>
</dbReference>
<comment type="similarity">
    <text evidence="1">Belongs to the synaptobrevin family.</text>
</comment>
<name>A0A9W7X382_TRIRA</name>
<evidence type="ECO:0000313" key="6">
    <source>
        <dbReference type="EMBL" id="KAI7812883.1"/>
    </source>
</evidence>
<dbReference type="GO" id="GO:0016192">
    <property type="term" value="P:vesicle-mediated transport"/>
    <property type="evidence" value="ECO:0007669"/>
    <property type="project" value="InterPro"/>
</dbReference>
<dbReference type="EMBL" id="JAFHDT010000002">
    <property type="protein sequence ID" value="KAI7812883.1"/>
    <property type="molecule type" value="Genomic_DNA"/>
</dbReference>
<dbReference type="InterPro" id="IPR001388">
    <property type="entry name" value="Synaptobrevin-like"/>
</dbReference>
<evidence type="ECO:0000256" key="2">
    <source>
        <dbReference type="ARBA" id="ARBA00046280"/>
    </source>
</evidence>
<protein>
    <submittedName>
        <fullName evidence="6">Vesicle-associated membrane protein 5</fullName>
    </submittedName>
</protein>
<keyword evidence="4" id="KW-1133">Transmembrane helix</keyword>
<dbReference type="OrthoDB" id="190375at2759"/>
<sequence>MENGHNRLRQAQDDVEEVKIVMLDNLDKANERSAKLGELENRAVELKQKGEVFSKTSAKVKQKKRWENYKYKVIIAAVISVVVIGIIVVVIIMTQRQETEIESESP</sequence>
<evidence type="ECO:0000256" key="3">
    <source>
        <dbReference type="PROSITE-ProRule" id="PRU00290"/>
    </source>
</evidence>
<proteinExistence type="inferred from homology"/>
<feature type="domain" description="V-SNARE coiled-coil homology" evidence="5">
    <location>
        <begin position="7"/>
        <end position="67"/>
    </location>
</feature>
<keyword evidence="3" id="KW-0175">Coiled coil</keyword>
<dbReference type="InterPro" id="IPR042855">
    <property type="entry name" value="V_SNARE_CC"/>
</dbReference>
<feature type="transmembrane region" description="Helical" evidence="4">
    <location>
        <begin position="73"/>
        <end position="93"/>
    </location>
</feature>